<accession>A0A9D4QD60</accession>
<keyword evidence="2" id="KW-1185">Reference proteome</keyword>
<reference evidence="1" key="2">
    <citation type="submission" date="2021-09" db="EMBL/GenBank/DDBJ databases">
        <authorList>
            <person name="Jia N."/>
            <person name="Wang J."/>
            <person name="Shi W."/>
            <person name="Du L."/>
            <person name="Sun Y."/>
            <person name="Zhan W."/>
            <person name="Jiang J."/>
            <person name="Wang Q."/>
            <person name="Zhang B."/>
            <person name="Ji P."/>
            <person name="Sakyi L.B."/>
            <person name="Cui X."/>
            <person name="Yuan T."/>
            <person name="Jiang B."/>
            <person name="Yang W."/>
            <person name="Lam T.T.-Y."/>
            <person name="Chang Q."/>
            <person name="Ding S."/>
            <person name="Wang X."/>
            <person name="Zhu J."/>
            <person name="Ruan X."/>
            <person name="Zhao L."/>
            <person name="Wei J."/>
            <person name="Que T."/>
            <person name="Du C."/>
            <person name="Cheng J."/>
            <person name="Dai P."/>
            <person name="Han X."/>
            <person name="Huang E."/>
            <person name="Gao Y."/>
            <person name="Liu J."/>
            <person name="Shao H."/>
            <person name="Ye R."/>
            <person name="Li L."/>
            <person name="Wei W."/>
            <person name="Wang X."/>
            <person name="Wang C."/>
            <person name="Huo Q."/>
            <person name="Li W."/>
            <person name="Guo W."/>
            <person name="Chen H."/>
            <person name="Chen S."/>
            <person name="Zhou L."/>
            <person name="Zhou L."/>
            <person name="Ni X."/>
            <person name="Tian J."/>
            <person name="Zhou Y."/>
            <person name="Sheng Y."/>
            <person name="Liu T."/>
            <person name="Pan Y."/>
            <person name="Xia L."/>
            <person name="Li J."/>
            <person name="Zhao F."/>
            <person name="Cao W."/>
        </authorList>
    </citation>
    <scope>NUCLEOTIDE SEQUENCE</scope>
    <source>
        <strain evidence="1">Rsan-2018</strain>
        <tissue evidence="1">Larvae</tissue>
    </source>
</reference>
<dbReference type="AlphaFoldDB" id="A0A9D4QD60"/>
<proteinExistence type="predicted"/>
<evidence type="ECO:0000313" key="2">
    <source>
        <dbReference type="Proteomes" id="UP000821837"/>
    </source>
</evidence>
<name>A0A9D4QD60_RHISA</name>
<dbReference type="Proteomes" id="UP000821837">
    <property type="component" value="Chromosome 11"/>
</dbReference>
<sequence length="148" mass="15730">MQRLLATDGHAAASGAFSVAFALNGAAAGRVGDYSRQVSNDGDDCGVEDLPSEEFTEEYGWKTASRRDRAPATVKAAGLNPSQTDEGVISPNYQRNIVVAGTPERDNADKYSRGRLIQIGGKDFEVSAYETTPHSTCKGVISNIDACQ</sequence>
<gene>
    <name evidence="1" type="ORF">HPB52_013395</name>
</gene>
<evidence type="ECO:0000313" key="1">
    <source>
        <dbReference type="EMBL" id="KAH7972553.1"/>
    </source>
</evidence>
<comment type="caution">
    <text evidence="1">The sequence shown here is derived from an EMBL/GenBank/DDBJ whole genome shotgun (WGS) entry which is preliminary data.</text>
</comment>
<organism evidence="1 2">
    <name type="scientific">Rhipicephalus sanguineus</name>
    <name type="common">Brown dog tick</name>
    <name type="synonym">Ixodes sanguineus</name>
    <dbReference type="NCBI Taxonomy" id="34632"/>
    <lineage>
        <taxon>Eukaryota</taxon>
        <taxon>Metazoa</taxon>
        <taxon>Ecdysozoa</taxon>
        <taxon>Arthropoda</taxon>
        <taxon>Chelicerata</taxon>
        <taxon>Arachnida</taxon>
        <taxon>Acari</taxon>
        <taxon>Parasitiformes</taxon>
        <taxon>Ixodida</taxon>
        <taxon>Ixodoidea</taxon>
        <taxon>Ixodidae</taxon>
        <taxon>Rhipicephalinae</taxon>
        <taxon>Rhipicephalus</taxon>
        <taxon>Rhipicephalus</taxon>
    </lineage>
</organism>
<protein>
    <submittedName>
        <fullName evidence="1">Uncharacterized protein</fullName>
    </submittedName>
</protein>
<dbReference type="EMBL" id="JABSTV010001247">
    <property type="protein sequence ID" value="KAH7972553.1"/>
    <property type="molecule type" value="Genomic_DNA"/>
</dbReference>
<reference evidence="1" key="1">
    <citation type="journal article" date="2020" name="Cell">
        <title>Large-Scale Comparative Analyses of Tick Genomes Elucidate Their Genetic Diversity and Vector Capacities.</title>
        <authorList>
            <consortium name="Tick Genome and Microbiome Consortium (TIGMIC)"/>
            <person name="Jia N."/>
            <person name="Wang J."/>
            <person name="Shi W."/>
            <person name="Du L."/>
            <person name="Sun Y."/>
            <person name="Zhan W."/>
            <person name="Jiang J.F."/>
            <person name="Wang Q."/>
            <person name="Zhang B."/>
            <person name="Ji P."/>
            <person name="Bell-Sakyi L."/>
            <person name="Cui X.M."/>
            <person name="Yuan T.T."/>
            <person name="Jiang B.G."/>
            <person name="Yang W.F."/>
            <person name="Lam T.T."/>
            <person name="Chang Q.C."/>
            <person name="Ding S.J."/>
            <person name="Wang X.J."/>
            <person name="Zhu J.G."/>
            <person name="Ruan X.D."/>
            <person name="Zhao L."/>
            <person name="Wei J.T."/>
            <person name="Ye R.Z."/>
            <person name="Que T.C."/>
            <person name="Du C.H."/>
            <person name="Zhou Y.H."/>
            <person name="Cheng J.X."/>
            <person name="Dai P.F."/>
            <person name="Guo W.B."/>
            <person name="Han X.H."/>
            <person name="Huang E.J."/>
            <person name="Li L.F."/>
            <person name="Wei W."/>
            <person name="Gao Y.C."/>
            <person name="Liu J.Z."/>
            <person name="Shao H.Z."/>
            <person name="Wang X."/>
            <person name="Wang C.C."/>
            <person name="Yang T.C."/>
            <person name="Huo Q.B."/>
            <person name="Li W."/>
            <person name="Chen H.Y."/>
            <person name="Chen S.E."/>
            <person name="Zhou L.G."/>
            <person name="Ni X.B."/>
            <person name="Tian J.H."/>
            <person name="Sheng Y."/>
            <person name="Liu T."/>
            <person name="Pan Y.S."/>
            <person name="Xia L.Y."/>
            <person name="Li J."/>
            <person name="Zhao F."/>
            <person name="Cao W.C."/>
        </authorList>
    </citation>
    <scope>NUCLEOTIDE SEQUENCE</scope>
    <source>
        <strain evidence="1">Rsan-2018</strain>
    </source>
</reference>